<keyword evidence="6" id="KW-1185">Reference proteome</keyword>
<dbReference type="Pfam" id="PF00145">
    <property type="entry name" value="DNA_methylase"/>
    <property type="match status" value="1"/>
</dbReference>
<dbReference type="GO" id="GO:0032259">
    <property type="term" value="P:methylation"/>
    <property type="evidence" value="ECO:0007669"/>
    <property type="project" value="UniProtKB-KW"/>
</dbReference>
<dbReference type="PROSITE" id="PS00094">
    <property type="entry name" value="C5_MTASE_1"/>
    <property type="match status" value="1"/>
</dbReference>
<gene>
    <name evidence="5" type="ORF">KX928_17360</name>
</gene>
<dbReference type="EMBL" id="JAHXDN010000005">
    <property type="protein sequence ID" value="MBW4709557.1"/>
    <property type="molecule type" value="Genomic_DNA"/>
</dbReference>
<feature type="active site" evidence="4">
    <location>
        <position position="70"/>
    </location>
</feature>
<sequence>MKAVSLFSGCGGTDLGFESAGIPISQAFDTDPVAVASYNLNVKDCAIVQDVCTIDQFPANIDVIVATPPCQGFSTAGGYRHDDPRNDLFMTSCNAIAVARPKVAMIENVAAITNRRNKPLLERGVAVLQDAGYYVETVLLACDKYGVPQRRQRAFIIARSDGRSFNTDSLSEKTTKTTLRNALHGLAIGTNAHEPTVLLEGSKHARIARAISSGQKLCNVRAGEKSVATWQIPDVFGKTTRKERELLVAVRSLRRRNRKRDFGDADPVAIEELEAHLKTSVEQLISSLFDKGYLRKVGCKFDLKNTFNGKYRRLDFEDSSPTVDTRFGDYQLFLHPVESRGMSVREAARIQGFPDSFLFDGSSRDSFRLIGNAVPPPVAARVAEIAKGLI</sequence>
<dbReference type="InterPro" id="IPR050390">
    <property type="entry name" value="C5-Methyltransferase"/>
</dbReference>
<dbReference type="GO" id="GO:0044027">
    <property type="term" value="P:negative regulation of gene expression via chromosomal CpG island methylation"/>
    <property type="evidence" value="ECO:0007669"/>
    <property type="project" value="TreeGrafter"/>
</dbReference>
<accession>A0A9X1K4B7</accession>
<dbReference type="InterPro" id="IPR018117">
    <property type="entry name" value="C5_DNA_meth_AS"/>
</dbReference>
<protein>
    <submittedName>
        <fullName evidence="5">DNA cytosine methyltransferase</fullName>
    </submittedName>
</protein>
<dbReference type="InterPro" id="IPR001525">
    <property type="entry name" value="C5_MeTfrase"/>
</dbReference>
<evidence type="ECO:0000313" key="6">
    <source>
        <dbReference type="Proteomes" id="UP001138661"/>
    </source>
</evidence>
<name>A0A9X1K4B7_9RHOB</name>
<evidence type="ECO:0000256" key="2">
    <source>
        <dbReference type="ARBA" id="ARBA00022679"/>
    </source>
</evidence>
<comment type="caution">
    <text evidence="5">The sequence shown here is derived from an EMBL/GenBank/DDBJ whole genome shotgun (WGS) entry which is preliminary data.</text>
</comment>
<dbReference type="GO" id="GO:0003677">
    <property type="term" value="F:DNA binding"/>
    <property type="evidence" value="ECO:0007669"/>
    <property type="project" value="TreeGrafter"/>
</dbReference>
<dbReference type="AlphaFoldDB" id="A0A9X1K4B7"/>
<reference evidence="5" key="1">
    <citation type="submission" date="2021-07" db="EMBL/GenBank/DDBJ databases">
        <title>Roseobacter insulae sp. nov., isolated from a tidal flat.</title>
        <authorList>
            <person name="Park S."/>
            <person name="Yoon J.-H."/>
        </authorList>
    </citation>
    <scope>NUCLEOTIDE SEQUENCE</scope>
    <source>
        <strain evidence="5">YSTF-M11</strain>
    </source>
</reference>
<dbReference type="GO" id="GO:0003886">
    <property type="term" value="F:DNA (cytosine-5-)-methyltransferase activity"/>
    <property type="evidence" value="ECO:0007669"/>
    <property type="project" value="TreeGrafter"/>
</dbReference>
<keyword evidence="2 4" id="KW-0808">Transferase</keyword>
<dbReference type="NCBIfam" id="TIGR00675">
    <property type="entry name" value="dcm"/>
    <property type="match status" value="1"/>
</dbReference>
<keyword evidence="1 4" id="KW-0489">Methyltransferase</keyword>
<proteinExistence type="inferred from homology"/>
<dbReference type="PANTHER" id="PTHR10629:SF52">
    <property type="entry name" value="DNA (CYTOSINE-5)-METHYLTRANSFERASE 1"/>
    <property type="match status" value="1"/>
</dbReference>
<organism evidence="5 6">
    <name type="scientific">Roseobacter insulae</name>
    <dbReference type="NCBI Taxonomy" id="2859783"/>
    <lineage>
        <taxon>Bacteria</taxon>
        <taxon>Pseudomonadati</taxon>
        <taxon>Pseudomonadota</taxon>
        <taxon>Alphaproteobacteria</taxon>
        <taxon>Rhodobacterales</taxon>
        <taxon>Roseobacteraceae</taxon>
        <taxon>Roseobacter</taxon>
    </lineage>
</organism>
<dbReference type="PROSITE" id="PS51679">
    <property type="entry name" value="SAM_MT_C5"/>
    <property type="match status" value="1"/>
</dbReference>
<keyword evidence="3 4" id="KW-0949">S-adenosyl-L-methionine</keyword>
<evidence type="ECO:0000313" key="5">
    <source>
        <dbReference type="EMBL" id="MBW4709557.1"/>
    </source>
</evidence>
<dbReference type="RefSeq" id="WP_219505237.1">
    <property type="nucleotide sequence ID" value="NZ_JAHXDN010000005.1"/>
</dbReference>
<evidence type="ECO:0000256" key="3">
    <source>
        <dbReference type="ARBA" id="ARBA00022691"/>
    </source>
</evidence>
<evidence type="ECO:0000256" key="1">
    <source>
        <dbReference type="ARBA" id="ARBA00022603"/>
    </source>
</evidence>
<dbReference type="PANTHER" id="PTHR10629">
    <property type="entry name" value="CYTOSINE-SPECIFIC METHYLTRANSFERASE"/>
    <property type="match status" value="1"/>
</dbReference>
<evidence type="ECO:0000256" key="4">
    <source>
        <dbReference type="PROSITE-ProRule" id="PRU01016"/>
    </source>
</evidence>
<comment type="similarity">
    <text evidence="4">Belongs to the class I-like SAM-binding methyltransferase superfamily. C5-methyltransferase family.</text>
</comment>
<dbReference type="Proteomes" id="UP001138661">
    <property type="component" value="Unassembled WGS sequence"/>
</dbReference>